<protein>
    <recommendedName>
        <fullName evidence="8">Nucleolar 27S pre-rRNA processing Urb2/Npa2 C-terminal domain-containing protein</fullName>
    </recommendedName>
</protein>
<keyword evidence="3" id="KW-0677">Repeat</keyword>
<comment type="similarity">
    <text evidence="1">Belongs to the disease resistance NB-LRR family.</text>
</comment>
<evidence type="ECO:0000256" key="4">
    <source>
        <dbReference type="ARBA" id="ARBA00022821"/>
    </source>
</evidence>
<evidence type="ECO:0000313" key="6">
    <source>
        <dbReference type="EMBL" id="MCD9641092.1"/>
    </source>
</evidence>
<dbReference type="InterPro" id="IPR038005">
    <property type="entry name" value="RX-like_CC"/>
</dbReference>
<evidence type="ECO:0000313" key="7">
    <source>
        <dbReference type="Proteomes" id="UP000823775"/>
    </source>
</evidence>
<keyword evidence="5" id="KW-0547">Nucleotide-binding</keyword>
<comment type="caution">
    <text evidence="6">The sequence shown here is derived from an EMBL/GenBank/DDBJ whole genome shotgun (WGS) entry which is preliminary data.</text>
</comment>
<gene>
    <name evidence="6" type="ORF">HAX54_026964</name>
</gene>
<proteinExistence type="inferred from homology"/>
<keyword evidence="7" id="KW-1185">Reference proteome</keyword>
<keyword evidence="5" id="KW-0067">ATP-binding</keyword>
<evidence type="ECO:0008006" key="8">
    <source>
        <dbReference type="Google" id="ProtNLM"/>
    </source>
</evidence>
<evidence type="ECO:0000256" key="5">
    <source>
        <dbReference type="ARBA" id="ARBA00022840"/>
    </source>
</evidence>
<keyword evidence="2" id="KW-0433">Leucine-rich repeat</keyword>
<reference evidence="6 7" key="1">
    <citation type="journal article" date="2021" name="BMC Genomics">
        <title>Datura genome reveals duplications of psychoactive alkaloid biosynthetic genes and high mutation rate following tissue culture.</title>
        <authorList>
            <person name="Rajewski A."/>
            <person name="Carter-House D."/>
            <person name="Stajich J."/>
            <person name="Litt A."/>
        </authorList>
    </citation>
    <scope>NUCLEOTIDE SEQUENCE [LARGE SCALE GENOMIC DNA]</scope>
    <source>
        <strain evidence="6">AR-01</strain>
    </source>
</reference>
<organism evidence="6 7">
    <name type="scientific">Datura stramonium</name>
    <name type="common">Jimsonweed</name>
    <name type="synonym">Common thornapple</name>
    <dbReference type="NCBI Taxonomy" id="4076"/>
    <lineage>
        <taxon>Eukaryota</taxon>
        <taxon>Viridiplantae</taxon>
        <taxon>Streptophyta</taxon>
        <taxon>Embryophyta</taxon>
        <taxon>Tracheophyta</taxon>
        <taxon>Spermatophyta</taxon>
        <taxon>Magnoliopsida</taxon>
        <taxon>eudicotyledons</taxon>
        <taxon>Gunneridae</taxon>
        <taxon>Pentapetalae</taxon>
        <taxon>asterids</taxon>
        <taxon>lamiids</taxon>
        <taxon>Solanales</taxon>
        <taxon>Solanaceae</taxon>
        <taxon>Solanoideae</taxon>
        <taxon>Datureae</taxon>
        <taxon>Datura</taxon>
    </lineage>
</organism>
<dbReference type="Proteomes" id="UP000823775">
    <property type="component" value="Unassembled WGS sequence"/>
</dbReference>
<dbReference type="CDD" id="cd14798">
    <property type="entry name" value="RX-CC_like"/>
    <property type="match status" value="1"/>
</dbReference>
<sequence length="1663" mass="189521">MAAESCDAVIEVIDSVKSRHLGNSVINELEGAKEQLKFVAQFLKQLEKHNPENRLSAQIKSLFEEAHNDFYEIWCHMNNEGRTKVTIRMISKVLKKLKPAFIARRIKDSKSLRSTIEISVEMMTFVDSLLESVLVLWNCMKDFVAPHITKGEVLEKKLISLRFLLFTTHCCIYEHEIMSDLLTHAEDVAYTAAHLSFLSLDLRSVVHSEFSKLLETINPARPELRQIYMSVLKGRSKSSGSKTPMISHEWFQQGLIYLSTFLLNLPTPCTEDKRLDSLLSHIEDLASEAAILVYSFYDEDVDKATLFPLQVKFNHVKIEGDLIKLHEATTVVSLKDLIDKVQQELMLLRTFLMDSLEQCIEQAKITDVLSLVQYVTTEAGSAINSLSNDLEQGDLVREIDIAYWQLLLKFKFVSAVIRQMCPVIFASSEPNHPMTKLLNFLPINFEVIDAYFSKLKSSKTSSFDSPKIDEVLMGFLEYILDHLQELLNDESSLIVTATNELKKFFQGLLLLVTFFIDTPIQYTECERQNDLLSEIETIAIEAESAVNSLFKDDSVDKTTEVEHVLFPLQVKLNLIKVESSLIELLKHEVSMMAPLKDLIGNVKEELIFWRDFLIDSLEQTKGKTKISMPFPLQIKLNHIRVESSLIELLKHEATMMALLKGLIEDVQEELIFLRTFLMDSSEQCKEQTKMSDVLTMVQSATTGAESLINSLYFNSKQGESREINLLHFPLLLMFKFIKAMIRQMCPIISASTAANRPLINLLNIVPINFKVIYSYFSMLKSTKIISLGSPKMDEVLMVFLDYILNNLRVLLKDETNLIVTVSNEINCIMAESSLTKLLKHIMMAPLKDLIVNVKQELIFLRTFFMDSLEQCQGKTKITMPFPLQIKLNHVKVESSLIELLIHEATMMAPLKDLLDNVQEELIFLRDFLMDWLDKCKEQTKITDVLTLVHSVTTDAGSLINFLSHNSKQGDLAWEISLLHFGLLLKFKFIKRAIGQMCPIISTSSIPNDTVINLLEFIPINFEVICSYFSKLKFSKTSFIGIPRMDEFLMGFLEYNLDNLRELLKDDAHLRFSVRNKVKKFYQGLLLIKTFLADPPIEYKKRQDLLTEIENISIEAETAVSSCYENASVDMATEAYHVLFLLQVKLNHIKVERSLIELPKREALVAPLNDMIKNVQEELIFLRKFLMDSSEQCKEQTRITDVLALVQSVTTEAGSVINSLSHNSKQGGLVKEINLSHFQLLLKFKFIKAAIRQMCPINSASSVSNHFIMINLLNFFPVDFKVIDFYFSMLKSSKTSSLDSLRMDEILIGLHEYILDSLKELPNNEANVTFTDKGKGFYQGLLLLVTFLVDPPIQYFECKKQNDLLTEIETIVLEAQASICSSYEDAENINGSKKVNLEIQLLTVAFKLIKSEGNLTHLLKHKATFEAQILVLIENIHEELIFLRSFLIDLLRKHKELYKLHNLLMHAEVTAHKAALISGSCCESFIDRGSSEEMNLSLSVLLQAIKSVKAEVRSVCFQDLNASPCNMTKTDVEGLVKFLLNNLDRVFTCDAGSTPFLKNKIPVVQENLVCLGSFLADIVQHRNIHKELKDLVERVQEVVNSSKYVIFFSVSCDNPVWYHLLLGGRFVSFNLCKSESSSLSNHGEDTWNGIWTQAEVPSQKTKVG</sequence>
<evidence type="ECO:0000256" key="3">
    <source>
        <dbReference type="ARBA" id="ARBA00022737"/>
    </source>
</evidence>
<keyword evidence="4" id="KW-0611">Plant defense</keyword>
<name>A0ABS8V3W0_DATST</name>
<dbReference type="EMBL" id="JACEIK010003278">
    <property type="protein sequence ID" value="MCD9641092.1"/>
    <property type="molecule type" value="Genomic_DNA"/>
</dbReference>
<evidence type="ECO:0000256" key="1">
    <source>
        <dbReference type="ARBA" id="ARBA00008894"/>
    </source>
</evidence>
<accession>A0ABS8V3W0</accession>
<evidence type="ECO:0000256" key="2">
    <source>
        <dbReference type="ARBA" id="ARBA00022614"/>
    </source>
</evidence>